<feature type="domain" description="Asl1-like glycosyl hydrolase catalytic" evidence="2">
    <location>
        <begin position="47"/>
        <end position="263"/>
    </location>
</feature>
<dbReference type="Pfam" id="PF11790">
    <property type="entry name" value="Glyco_hydro_cc"/>
    <property type="match status" value="1"/>
</dbReference>
<dbReference type="SUPFAM" id="SSF51445">
    <property type="entry name" value="(Trans)glycosidases"/>
    <property type="match status" value="1"/>
</dbReference>
<dbReference type="Proteomes" id="UP000295124">
    <property type="component" value="Unassembled WGS sequence"/>
</dbReference>
<dbReference type="PANTHER" id="PTHR34154">
    <property type="entry name" value="ALKALI-SENSITIVE LINKAGE PROTEIN 1"/>
    <property type="match status" value="1"/>
</dbReference>
<evidence type="ECO:0000259" key="2">
    <source>
        <dbReference type="Pfam" id="PF11790"/>
    </source>
</evidence>
<organism evidence="3 4">
    <name type="scientific">Kribbella antibiotica</name>
    <dbReference type="NCBI Taxonomy" id="190195"/>
    <lineage>
        <taxon>Bacteria</taxon>
        <taxon>Bacillati</taxon>
        <taxon>Actinomycetota</taxon>
        <taxon>Actinomycetes</taxon>
        <taxon>Propionibacteriales</taxon>
        <taxon>Kribbellaceae</taxon>
        <taxon>Kribbella</taxon>
    </lineage>
</organism>
<dbReference type="InterPro" id="IPR024655">
    <property type="entry name" value="Asl1_glyco_hydro_catalytic"/>
</dbReference>
<keyword evidence="1" id="KW-0732">Signal</keyword>
<evidence type="ECO:0000313" key="3">
    <source>
        <dbReference type="EMBL" id="TDD61620.1"/>
    </source>
</evidence>
<keyword evidence="4" id="KW-1185">Reference proteome</keyword>
<dbReference type="InterPro" id="IPR017853">
    <property type="entry name" value="GH"/>
</dbReference>
<name>A0A4R4ZT63_9ACTN</name>
<sequence length="268" mass="28818">MRKILLLALTILLSFVLAVPSNAQVLATKKGASTNNVPGASQALTAVNASWFYSWNTNPEGVAKPSGVEFVPMIWGRNSVNSTALNNAKANGSTLLGFNEPDMGGQANMSVDEALNLWPQLQATGMRLGAPAVAWGGADPGGWLDRFMAGAKARGYRVDFIPLHWYGSDFSSAATGHLEKYVNAVRARYNKPVWITEYALVDWSTGTARYPSSAQQVDFIKRSTAMLAGKSFVERYAWFTLNTQVFPTGLCNGATPNASGNAYRNAPA</sequence>
<dbReference type="AlphaFoldDB" id="A0A4R4ZT63"/>
<reference evidence="3 4" key="1">
    <citation type="submission" date="2019-03" db="EMBL/GenBank/DDBJ databases">
        <title>Draft genome sequences of novel Actinobacteria.</title>
        <authorList>
            <person name="Sahin N."/>
            <person name="Ay H."/>
            <person name="Saygin H."/>
        </authorList>
    </citation>
    <scope>NUCLEOTIDE SEQUENCE [LARGE SCALE GENOMIC DNA]</scope>
    <source>
        <strain evidence="3 4">JCM 13523</strain>
    </source>
</reference>
<feature type="signal peptide" evidence="1">
    <location>
        <begin position="1"/>
        <end position="23"/>
    </location>
</feature>
<evidence type="ECO:0000256" key="1">
    <source>
        <dbReference type="SAM" id="SignalP"/>
    </source>
</evidence>
<dbReference type="InterPro" id="IPR053183">
    <property type="entry name" value="ASL1"/>
</dbReference>
<protein>
    <submittedName>
        <fullName evidence="3">RNA polymerase</fullName>
    </submittedName>
</protein>
<comment type="caution">
    <text evidence="3">The sequence shown here is derived from an EMBL/GenBank/DDBJ whole genome shotgun (WGS) entry which is preliminary data.</text>
</comment>
<dbReference type="GO" id="GO:0071966">
    <property type="term" value="P:fungal-type cell wall polysaccharide metabolic process"/>
    <property type="evidence" value="ECO:0007669"/>
    <property type="project" value="TreeGrafter"/>
</dbReference>
<dbReference type="RefSeq" id="WP_132166338.1">
    <property type="nucleotide sequence ID" value="NZ_SMKX01000013.1"/>
</dbReference>
<dbReference type="OrthoDB" id="8611574at2"/>
<accession>A0A4R4ZT63</accession>
<dbReference type="PANTHER" id="PTHR34154:SF3">
    <property type="entry name" value="ALKALI-SENSITIVE LINKAGE PROTEIN 1"/>
    <property type="match status" value="1"/>
</dbReference>
<feature type="chain" id="PRO_5020505850" evidence="1">
    <location>
        <begin position="24"/>
        <end position="268"/>
    </location>
</feature>
<dbReference type="EMBL" id="SMKX01000013">
    <property type="protein sequence ID" value="TDD61620.1"/>
    <property type="molecule type" value="Genomic_DNA"/>
</dbReference>
<gene>
    <name evidence="3" type="ORF">E1263_06950</name>
</gene>
<proteinExistence type="predicted"/>
<dbReference type="Gene3D" id="3.20.20.80">
    <property type="entry name" value="Glycosidases"/>
    <property type="match status" value="1"/>
</dbReference>
<evidence type="ECO:0000313" key="4">
    <source>
        <dbReference type="Proteomes" id="UP000295124"/>
    </source>
</evidence>